<dbReference type="InterPro" id="IPR011051">
    <property type="entry name" value="RmlC_Cupin_sf"/>
</dbReference>
<evidence type="ECO:0000259" key="1">
    <source>
        <dbReference type="Pfam" id="PF05899"/>
    </source>
</evidence>
<evidence type="ECO:0000313" key="2">
    <source>
        <dbReference type="EMBL" id="GLK86542.1"/>
    </source>
</evidence>
<dbReference type="PANTHER" id="PTHR40943">
    <property type="entry name" value="CYTOPLASMIC PROTEIN-RELATED"/>
    <property type="match status" value="1"/>
</dbReference>
<dbReference type="AlphaFoldDB" id="A0A9W6K099"/>
<dbReference type="EMBL" id="BSFM01000021">
    <property type="protein sequence ID" value="GLK86542.1"/>
    <property type="molecule type" value="Genomic_DNA"/>
</dbReference>
<accession>A0A9W6K099</accession>
<organism evidence="2 3">
    <name type="scientific">Ancylobacter defluvii</name>
    <dbReference type="NCBI Taxonomy" id="1282440"/>
    <lineage>
        <taxon>Bacteria</taxon>
        <taxon>Pseudomonadati</taxon>
        <taxon>Pseudomonadota</taxon>
        <taxon>Alphaproteobacteria</taxon>
        <taxon>Hyphomicrobiales</taxon>
        <taxon>Xanthobacteraceae</taxon>
        <taxon>Ancylobacter</taxon>
    </lineage>
</organism>
<dbReference type="SUPFAM" id="SSF51182">
    <property type="entry name" value="RmlC-like cupins"/>
    <property type="match status" value="1"/>
</dbReference>
<name>A0A9W6K099_9HYPH</name>
<dbReference type="Proteomes" id="UP001143330">
    <property type="component" value="Unassembled WGS sequence"/>
</dbReference>
<dbReference type="CDD" id="cd02227">
    <property type="entry name" value="cupin_TM1112-like"/>
    <property type="match status" value="1"/>
</dbReference>
<dbReference type="InterPro" id="IPR014710">
    <property type="entry name" value="RmlC-like_jellyroll"/>
</dbReference>
<dbReference type="PANTHER" id="PTHR40943:SF2">
    <property type="entry name" value="(S)-UREIDOGLYCINE AMINOHYDROLASE CUPIN DOMAIN-CONTAINING PROTEIN"/>
    <property type="match status" value="1"/>
</dbReference>
<sequence length="129" mass="14326">MAPRGSSHHGFPMSFLLPFDLAALGVPEETAPQPERLVAGNPLHRTWNLETLPDGALFAGVWESTPGAWRVDYEEWEFCSLLAGVSILHEDGKEPVRLAAGDSFVLRPGFKGVWEVVETTRKLYVIRLI</sequence>
<reference evidence="2" key="1">
    <citation type="journal article" date="2014" name="Int. J. Syst. Evol. Microbiol.">
        <title>Complete genome sequence of Corynebacterium casei LMG S-19264T (=DSM 44701T), isolated from a smear-ripened cheese.</title>
        <authorList>
            <consortium name="US DOE Joint Genome Institute (JGI-PGF)"/>
            <person name="Walter F."/>
            <person name="Albersmeier A."/>
            <person name="Kalinowski J."/>
            <person name="Ruckert C."/>
        </authorList>
    </citation>
    <scope>NUCLEOTIDE SEQUENCE</scope>
    <source>
        <strain evidence="2">VKM B-2789</strain>
    </source>
</reference>
<evidence type="ECO:0000313" key="3">
    <source>
        <dbReference type="Proteomes" id="UP001143330"/>
    </source>
</evidence>
<reference evidence="2" key="2">
    <citation type="submission" date="2023-01" db="EMBL/GenBank/DDBJ databases">
        <authorList>
            <person name="Sun Q."/>
            <person name="Evtushenko L."/>
        </authorList>
    </citation>
    <scope>NUCLEOTIDE SEQUENCE</scope>
    <source>
        <strain evidence="2">VKM B-2789</strain>
    </source>
</reference>
<comment type="caution">
    <text evidence="2">The sequence shown here is derived from an EMBL/GenBank/DDBJ whole genome shotgun (WGS) entry which is preliminary data.</text>
</comment>
<keyword evidence="3" id="KW-1185">Reference proteome</keyword>
<dbReference type="Pfam" id="PF05899">
    <property type="entry name" value="Cupin_3"/>
    <property type="match status" value="1"/>
</dbReference>
<dbReference type="InterPro" id="IPR008579">
    <property type="entry name" value="UGlyAH_Cupin_dom"/>
</dbReference>
<protein>
    <submittedName>
        <fullName evidence="2">Cupin</fullName>
    </submittedName>
</protein>
<feature type="domain" description="(S)-ureidoglycine aminohydrolase cupin" evidence="1">
    <location>
        <begin position="53"/>
        <end position="124"/>
    </location>
</feature>
<proteinExistence type="predicted"/>
<dbReference type="Gene3D" id="2.60.120.10">
    <property type="entry name" value="Jelly Rolls"/>
    <property type="match status" value="1"/>
</dbReference>
<gene>
    <name evidence="2" type="ORF">GCM10017653_46120</name>
</gene>